<feature type="compositionally biased region" description="Polar residues" evidence="1">
    <location>
        <begin position="201"/>
        <end position="247"/>
    </location>
</feature>
<evidence type="ECO:0000256" key="1">
    <source>
        <dbReference type="SAM" id="MobiDB-lite"/>
    </source>
</evidence>
<comment type="caution">
    <text evidence="3">The sequence shown here is derived from an EMBL/GenBank/DDBJ whole genome shotgun (WGS) entry which is preliminary data.</text>
</comment>
<sequence>MQPNHYDLLGQVQQDESRPAPRMTREAHQPLRENILQSRSPSGAALTRSEDSWIEVSSQPSSSSLSSAATNDDIITTGLRVERTESRSYHHRSRRRRLQQLAAVATAHVDYPPRETSSSQDEYEESESESDHVLSSSNEDMTRAPVEMPLLSRTGPSLPEQDATILSDEDDASTALGMRISSSPFVPQPNVFSHPPACENPSWTRATGTHQSQPSTVSNSSRQTAIRRNSQARRPSQHQHSPYNMISPSYHADHDAALRASLSTLLSCAAAARGLPKSDPQPSPAGPSRGAPSSFRLVSESVAMGEEEVSEKEEQSATETSSTRSRRSSKRHADPYPQNSAPCTHKTKRRSSSSKERNTGHPAAKKSRRAGMAESMSTGSPTIMTWVISAGVVVLFSAISFSAGYVLGREVGRLESSTGVGTVMGEGGAGGLGGRVSAGCGQEAVRGGLKRLRWGTGSGASGIIA</sequence>
<dbReference type="RefSeq" id="XP_026617833.1">
    <property type="nucleotide sequence ID" value="XM_026763070.1"/>
</dbReference>
<feature type="transmembrane region" description="Helical" evidence="2">
    <location>
        <begin position="383"/>
        <end position="407"/>
    </location>
</feature>
<feature type="compositionally biased region" description="Basic and acidic residues" evidence="1">
    <location>
        <begin position="15"/>
        <end position="31"/>
    </location>
</feature>
<proteinExistence type="predicted"/>
<dbReference type="VEuPathDB" id="FungiDB:CDV56_109451"/>
<reference evidence="3" key="1">
    <citation type="submission" date="2018-08" db="EMBL/GenBank/DDBJ databases">
        <title>Draft genome sequence of azole-resistant Aspergillus thermomutatus (Neosartorya pseudofischeri) strain HMR AF 39, isolated from a human nasal aspirate.</title>
        <authorList>
            <person name="Parent-Michaud M."/>
            <person name="Dufresne P.J."/>
            <person name="Fournier E."/>
            <person name="Martineau C."/>
            <person name="Moreira S."/>
            <person name="Perkins V."/>
            <person name="De Repentigny L."/>
            <person name="Dufresne S.F."/>
        </authorList>
    </citation>
    <scope>NUCLEOTIDE SEQUENCE [LARGE SCALE GENOMIC DNA]</scope>
    <source>
        <strain evidence="3">HMR AF 39</strain>
    </source>
</reference>
<protein>
    <submittedName>
        <fullName evidence="3">Uncharacterized protein</fullName>
    </submittedName>
</protein>
<evidence type="ECO:0000256" key="2">
    <source>
        <dbReference type="SAM" id="Phobius"/>
    </source>
</evidence>
<keyword evidence="2" id="KW-0472">Membrane</keyword>
<organism evidence="3 4">
    <name type="scientific">Aspergillus thermomutatus</name>
    <name type="common">Neosartorya pseudofischeri</name>
    <dbReference type="NCBI Taxonomy" id="41047"/>
    <lineage>
        <taxon>Eukaryota</taxon>
        <taxon>Fungi</taxon>
        <taxon>Dikarya</taxon>
        <taxon>Ascomycota</taxon>
        <taxon>Pezizomycotina</taxon>
        <taxon>Eurotiomycetes</taxon>
        <taxon>Eurotiomycetidae</taxon>
        <taxon>Eurotiales</taxon>
        <taxon>Aspergillaceae</taxon>
        <taxon>Aspergillus</taxon>
        <taxon>Aspergillus subgen. Fumigati</taxon>
    </lineage>
</organism>
<feature type="region of interest" description="Disordered" evidence="1">
    <location>
        <begin position="274"/>
        <end position="377"/>
    </location>
</feature>
<name>A0A397HW77_ASPTH</name>
<dbReference type="EMBL" id="NKHU02000018">
    <property type="protein sequence ID" value="RHZ65363.1"/>
    <property type="molecule type" value="Genomic_DNA"/>
</dbReference>
<feature type="compositionally biased region" description="Basic residues" evidence="1">
    <location>
        <begin position="89"/>
        <end position="98"/>
    </location>
</feature>
<evidence type="ECO:0000313" key="4">
    <source>
        <dbReference type="Proteomes" id="UP000215305"/>
    </source>
</evidence>
<keyword evidence="4" id="KW-1185">Reference proteome</keyword>
<gene>
    <name evidence="3" type="ORF">CDV56_109451</name>
</gene>
<dbReference type="OrthoDB" id="5413188at2759"/>
<keyword evidence="2" id="KW-1133">Transmembrane helix</keyword>
<accession>A0A397HW77</accession>
<evidence type="ECO:0000313" key="3">
    <source>
        <dbReference type="EMBL" id="RHZ65363.1"/>
    </source>
</evidence>
<feature type="compositionally biased region" description="Low complexity" evidence="1">
    <location>
        <begin position="54"/>
        <end position="67"/>
    </location>
</feature>
<dbReference type="GeneID" id="38131425"/>
<keyword evidence="2" id="KW-0812">Transmembrane</keyword>
<dbReference type="AlphaFoldDB" id="A0A397HW77"/>
<dbReference type="Proteomes" id="UP000215305">
    <property type="component" value="Unassembled WGS sequence"/>
</dbReference>
<feature type="region of interest" description="Disordered" evidence="1">
    <location>
        <begin position="1"/>
        <end position="249"/>
    </location>
</feature>